<accession>A0A5E4GHW5</accession>
<organism evidence="2 3">
    <name type="scientific">Prunus dulcis</name>
    <name type="common">Almond</name>
    <name type="synonym">Amygdalus dulcis</name>
    <dbReference type="NCBI Taxonomy" id="3755"/>
    <lineage>
        <taxon>Eukaryota</taxon>
        <taxon>Viridiplantae</taxon>
        <taxon>Streptophyta</taxon>
        <taxon>Embryophyta</taxon>
        <taxon>Tracheophyta</taxon>
        <taxon>Spermatophyta</taxon>
        <taxon>Magnoliopsida</taxon>
        <taxon>eudicotyledons</taxon>
        <taxon>Gunneridae</taxon>
        <taxon>Pentapetalae</taxon>
        <taxon>rosids</taxon>
        <taxon>fabids</taxon>
        <taxon>Rosales</taxon>
        <taxon>Rosaceae</taxon>
        <taxon>Amygdaloideae</taxon>
        <taxon>Amygdaleae</taxon>
        <taxon>Prunus</taxon>
    </lineage>
</organism>
<dbReference type="InterPro" id="IPR002156">
    <property type="entry name" value="RNaseH_domain"/>
</dbReference>
<reference evidence="3" key="1">
    <citation type="journal article" date="2020" name="Plant J.">
        <title>Transposons played a major role in the diversification between the closely related almond and peach genomes: results from the almond genome sequence.</title>
        <authorList>
            <person name="Alioto T."/>
            <person name="Alexiou K.G."/>
            <person name="Bardil A."/>
            <person name="Barteri F."/>
            <person name="Castanera R."/>
            <person name="Cruz F."/>
            <person name="Dhingra A."/>
            <person name="Duval H."/>
            <person name="Fernandez I Marti A."/>
            <person name="Frias L."/>
            <person name="Galan B."/>
            <person name="Garcia J.L."/>
            <person name="Howad W."/>
            <person name="Gomez-Garrido J."/>
            <person name="Gut M."/>
            <person name="Julca I."/>
            <person name="Morata J."/>
            <person name="Puigdomenech P."/>
            <person name="Ribeca P."/>
            <person name="Rubio Cabetas M.J."/>
            <person name="Vlasova A."/>
            <person name="Wirthensohn M."/>
            <person name="Garcia-Mas J."/>
            <person name="Gabaldon T."/>
            <person name="Casacuberta J.M."/>
            <person name="Arus P."/>
        </authorList>
    </citation>
    <scope>NUCLEOTIDE SEQUENCE [LARGE SCALE GENOMIC DNA]</scope>
    <source>
        <strain evidence="3">cv. Texas</strain>
    </source>
</reference>
<dbReference type="PANTHER" id="PTHR36379:SF1">
    <property type="entry name" value="PUTATIVE RECOMBINATION INITIATION DEFECT 1-RELATED"/>
    <property type="match status" value="1"/>
</dbReference>
<dbReference type="InterPro" id="IPR044730">
    <property type="entry name" value="RNase_H-like_dom_plant"/>
</dbReference>
<dbReference type="GO" id="GO:0042138">
    <property type="term" value="P:meiotic DNA double-strand break formation"/>
    <property type="evidence" value="ECO:0007669"/>
    <property type="project" value="InterPro"/>
</dbReference>
<dbReference type="InParanoid" id="A0A5E4GHW5"/>
<dbReference type="Gramene" id="VVA39306">
    <property type="protein sequence ID" value="VVA39306"/>
    <property type="gene ID" value="Prudul26B016552"/>
</dbReference>
<proteinExistence type="predicted"/>
<name>A0A5E4GHW5_PRUDU</name>
<feature type="domain" description="RNase H type-1" evidence="1">
    <location>
        <begin position="1"/>
        <end position="73"/>
    </location>
</feature>
<dbReference type="EMBL" id="CABIKO010000769">
    <property type="protein sequence ID" value="VVA39306.1"/>
    <property type="molecule type" value="Genomic_DNA"/>
</dbReference>
<dbReference type="AlphaFoldDB" id="A0A5E4GHW5"/>
<dbReference type="Pfam" id="PF13456">
    <property type="entry name" value="RVT_3"/>
    <property type="match status" value="1"/>
</dbReference>
<evidence type="ECO:0000313" key="2">
    <source>
        <dbReference type="EMBL" id="VVA39306.1"/>
    </source>
</evidence>
<dbReference type="GO" id="GO:0004523">
    <property type="term" value="F:RNA-DNA hybrid ribonuclease activity"/>
    <property type="evidence" value="ECO:0007669"/>
    <property type="project" value="InterPro"/>
</dbReference>
<protein>
    <submittedName>
        <fullName evidence="2">PREDICTED: PRD1</fullName>
    </submittedName>
</protein>
<evidence type="ECO:0000259" key="1">
    <source>
        <dbReference type="Pfam" id="PF13456"/>
    </source>
</evidence>
<gene>
    <name evidence="2" type="ORF">ALMOND_2B016552</name>
</gene>
<dbReference type="InterPro" id="IPR044968">
    <property type="entry name" value="PRD1"/>
</dbReference>
<dbReference type="Proteomes" id="UP000327085">
    <property type="component" value="Chromosome 1"/>
</dbReference>
<evidence type="ECO:0000313" key="3">
    <source>
        <dbReference type="Proteomes" id="UP000327085"/>
    </source>
</evidence>
<dbReference type="GO" id="GO:0003676">
    <property type="term" value="F:nucleic acid binding"/>
    <property type="evidence" value="ECO:0007669"/>
    <property type="project" value="InterPro"/>
</dbReference>
<sequence>MGLLKATELGISDFLVASDSQEVVVLLKGNGELWSNLGNIVDDNRRLLAELCVSDVIFQPCSSNRVAHSLAQFGLREQHHSFWAGLALDWLVSLLIFSIGDFYGKVLMRPPLVASMFSLQIHSGVVLCGPDPLTITHSLTQSPSTSSPLPVFSSKFRTQHSSLISSLPIARLGCFHPHFLVSPLVHALSSFDDDPIARQVVHLISGLCDSAAASLSADFVARVSDRLSSGALAWSRRHLHTVFPPFSLCLSVNSGTAVGT</sequence>
<dbReference type="PANTHER" id="PTHR36379">
    <property type="entry name" value="PROTEIN PRD1"/>
    <property type="match status" value="1"/>
</dbReference>
<dbReference type="CDD" id="cd06222">
    <property type="entry name" value="RNase_H_like"/>
    <property type="match status" value="1"/>
</dbReference>